<evidence type="ECO:0000313" key="4">
    <source>
        <dbReference type="EMBL" id="KAF2793610.1"/>
    </source>
</evidence>
<dbReference type="PROSITE" id="PS50088">
    <property type="entry name" value="ANK_REPEAT"/>
    <property type="match status" value="5"/>
</dbReference>
<feature type="repeat" description="ANK" evidence="3">
    <location>
        <begin position="23"/>
        <end position="56"/>
    </location>
</feature>
<feature type="repeat" description="ANK" evidence="3">
    <location>
        <begin position="127"/>
        <end position="159"/>
    </location>
</feature>
<dbReference type="PANTHER" id="PTHR24171">
    <property type="entry name" value="ANKYRIN REPEAT DOMAIN-CONTAINING PROTEIN 39-RELATED"/>
    <property type="match status" value="1"/>
</dbReference>
<name>A0A6A6XAN8_9PLEO</name>
<feature type="non-terminal residue" evidence="4">
    <location>
        <position position="248"/>
    </location>
</feature>
<dbReference type="InterPro" id="IPR002110">
    <property type="entry name" value="Ankyrin_rpt"/>
</dbReference>
<dbReference type="EMBL" id="MU001921">
    <property type="protein sequence ID" value="KAF2793610.1"/>
    <property type="molecule type" value="Genomic_DNA"/>
</dbReference>
<dbReference type="PROSITE" id="PS50297">
    <property type="entry name" value="ANK_REP_REGION"/>
    <property type="match status" value="4"/>
</dbReference>
<reference evidence="4" key="1">
    <citation type="journal article" date="2020" name="Stud. Mycol.">
        <title>101 Dothideomycetes genomes: a test case for predicting lifestyles and emergence of pathogens.</title>
        <authorList>
            <person name="Haridas S."/>
            <person name="Albert R."/>
            <person name="Binder M."/>
            <person name="Bloem J."/>
            <person name="Labutti K."/>
            <person name="Salamov A."/>
            <person name="Andreopoulos B."/>
            <person name="Baker S."/>
            <person name="Barry K."/>
            <person name="Bills G."/>
            <person name="Bluhm B."/>
            <person name="Cannon C."/>
            <person name="Castanera R."/>
            <person name="Culley D."/>
            <person name="Daum C."/>
            <person name="Ezra D."/>
            <person name="Gonzalez J."/>
            <person name="Henrissat B."/>
            <person name="Kuo A."/>
            <person name="Liang C."/>
            <person name="Lipzen A."/>
            <person name="Lutzoni F."/>
            <person name="Magnuson J."/>
            <person name="Mondo S."/>
            <person name="Nolan M."/>
            <person name="Ohm R."/>
            <person name="Pangilinan J."/>
            <person name="Park H.-J."/>
            <person name="Ramirez L."/>
            <person name="Alfaro M."/>
            <person name="Sun H."/>
            <person name="Tritt A."/>
            <person name="Yoshinaga Y."/>
            <person name="Zwiers L.-H."/>
            <person name="Turgeon B."/>
            <person name="Goodwin S."/>
            <person name="Spatafora J."/>
            <person name="Crous P."/>
            <person name="Grigoriev I."/>
        </authorList>
    </citation>
    <scope>NUCLEOTIDE SEQUENCE</scope>
    <source>
        <strain evidence="4">CBS 109.77</strain>
    </source>
</reference>
<feature type="repeat" description="ANK" evidence="3">
    <location>
        <begin position="57"/>
        <end position="90"/>
    </location>
</feature>
<dbReference type="Gene3D" id="1.25.40.20">
    <property type="entry name" value="Ankyrin repeat-containing domain"/>
    <property type="match status" value="3"/>
</dbReference>
<dbReference type="GO" id="GO:0085020">
    <property type="term" value="P:protein K6-linked ubiquitination"/>
    <property type="evidence" value="ECO:0007669"/>
    <property type="project" value="TreeGrafter"/>
</dbReference>
<dbReference type="InterPro" id="IPR036770">
    <property type="entry name" value="Ankyrin_rpt-contain_sf"/>
</dbReference>
<dbReference type="PANTHER" id="PTHR24171:SF8">
    <property type="entry name" value="BRCA1-ASSOCIATED RING DOMAIN PROTEIN 1"/>
    <property type="match status" value="1"/>
</dbReference>
<dbReference type="GO" id="GO:0004842">
    <property type="term" value="F:ubiquitin-protein transferase activity"/>
    <property type="evidence" value="ECO:0007669"/>
    <property type="project" value="TreeGrafter"/>
</dbReference>
<feature type="repeat" description="ANK" evidence="3">
    <location>
        <begin position="92"/>
        <end position="126"/>
    </location>
</feature>
<sequence>DGEHRCIKLLCELGADVNARNDDGATPLLMLIRHRGSMENFNILLEHGAKADIADSNGLTPLHLAAESSNLEMCQKILQCDGVDANAKETVYGETSLHAAFKLSDPSTELLELLIANGANVNEQDNDSQAPLYEACNVGDANAAAVLLRHGADIDDDENVFGHTALHAAISAQSLAAVRVLIDAGADLTLQNKSGQGALHQSIIVGHFEIFEVIIEALVEKDLFKRQCLQHDTLDSFTPLHCACHHGD</sequence>
<evidence type="ECO:0000256" key="2">
    <source>
        <dbReference type="ARBA" id="ARBA00023043"/>
    </source>
</evidence>
<feature type="repeat" description="ANK" evidence="3">
    <location>
        <begin position="161"/>
        <end position="193"/>
    </location>
</feature>
<organism evidence="4 5">
    <name type="scientific">Melanomma pulvis-pyrius CBS 109.77</name>
    <dbReference type="NCBI Taxonomy" id="1314802"/>
    <lineage>
        <taxon>Eukaryota</taxon>
        <taxon>Fungi</taxon>
        <taxon>Dikarya</taxon>
        <taxon>Ascomycota</taxon>
        <taxon>Pezizomycotina</taxon>
        <taxon>Dothideomycetes</taxon>
        <taxon>Pleosporomycetidae</taxon>
        <taxon>Pleosporales</taxon>
        <taxon>Melanommataceae</taxon>
        <taxon>Melanomma</taxon>
    </lineage>
</organism>
<feature type="non-terminal residue" evidence="4">
    <location>
        <position position="1"/>
    </location>
</feature>
<dbReference type="AlphaFoldDB" id="A0A6A6XAN8"/>
<dbReference type="SMART" id="SM00248">
    <property type="entry name" value="ANK"/>
    <property type="match status" value="6"/>
</dbReference>
<evidence type="ECO:0000256" key="3">
    <source>
        <dbReference type="PROSITE-ProRule" id="PRU00023"/>
    </source>
</evidence>
<dbReference type="PRINTS" id="PR01415">
    <property type="entry name" value="ANKYRIN"/>
</dbReference>
<evidence type="ECO:0000256" key="1">
    <source>
        <dbReference type="ARBA" id="ARBA00022737"/>
    </source>
</evidence>
<keyword evidence="5" id="KW-1185">Reference proteome</keyword>
<dbReference type="SUPFAM" id="SSF48403">
    <property type="entry name" value="Ankyrin repeat"/>
    <property type="match status" value="1"/>
</dbReference>
<dbReference type="OrthoDB" id="5431422at2759"/>
<keyword evidence="2 3" id="KW-0040">ANK repeat</keyword>
<dbReference type="Proteomes" id="UP000799757">
    <property type="component" value="Unassembled WGS sequence"/>
</dbReference>
<proteinExistence type="predicted"/>
<gene>
    <name evidence="4" type="ORF">K505DRAFT_218693</name>
</gene>
<dbReference type="Pfam" id="PF12796">
    <property type="entry name" value="Ank_2"/>
    <property type="match status" value="2"/>
</dbReference>
<evidence type="ECO:0000313" key="5">
    <source>
        <dbReference type="Proteomes" id="UP000799757"/>
    </source>
</evidence>
<keyword evidence="1" id="KW-0677">Repeat</keyword>
<protein>
    <submittedName>
        <fullName evidence="4">Ankyrin</fullName>
    </submittedName>
</protein>
<accession>A0A6A6XAN8</accession>